<dbReference type="EMBL" id="KE161970">
    <property type="protein sequence ID" value="EPQ06189.1"/>
    <property type="molecule type" value="Genomic_DNA"/>
</dbReference>
<protein>
    <submittedName>
        <fullName evidence="1">Uncharacterized protein</fullName>
    </submittedName>
</protein>
<dbReference type="Proteomes" id="UP000052978">
    <property type="component" value="Unassembled WGS sequence"/>
</dbReference>
<evidence type="ECO:0000313" key="1">
    <source>
        <dbReference type="EMBL" id="EPQ06189.1"/>
    </source>
</evidence>
<name>S7MPF9_MYOBR</name>
<keyword evidence="2" id="KW-1185">Reference proteome</keyword>
<evidence type="ECO:0000313" key="2">
    <source>
        <dbReference type="Proteomes" id="UP000052978"/>
    </source>
</evidence>
<accession>S7MPF9</accession>
<dbReference type="AlphaFoldDB" id="S7MPF9"/>
<gene>
    <name evidence="1" type="ORF">D623_10028111</name>
</gene>
<reference evidence="1 2" key="1">
    <citation type="journal article" date="2013" name="Nat. Commun.">
        <title>Genome analysis reveals insights into physiology and longevity of the Brandt's bat Myotis brandtii.</title>
        <authorList>
            <person name="Seim I."/>
            <person name="Fang X."/>
            <person name="Xiong Z."/>
            <person name="Lobanov A.V."/>
            <person name="Huang Z."/>
            <person name="Ma S."/>
            <person name="Feng Y."/>
            <person name="Turanov A.A."/>
            <person name="Zhu Y."/>
            <person name="Lenz T.L."/>
            <person name="Gerashchenko M.V."/>
            <person name="Fan D."/>
            <person name="Hee Yim S."/>
            <person name="Yao X."/>
            <person name="Jordan D."/>
            <person name="Xiong Y."/>
            <person name="Ma Y."/>
            <person name="Lyapunov A.N."/>
            <person name="Chen G."/>
            <person name="Kulakova O.I."/>
            <person name="Sun Y."/>
            <person name="Lee S.G."/>
            <person name="Bronson R.T."/>
            <person name="Moskalev A.A."/>
            <person name="Sunyaev S.R."/>
            <person name="Zhang G."/>
            <person name="Krogh A."/>
            <person name="Wang J."/>
            <person name="Gladyshev V.N."/>
        </authorList>
    </citation>
    <scope>NUCLEOTIDE SEQUENCE [LARGE SCALE GENOMIC DNA]</scope>
</reference>
<organism evidence="1 2">
    <name type="scientific">Myotis brandtii</name>
    <name type="common">Brandt's bat</name>
    <dbReference type="NCBI Taxonomy" id="109478"/>
    <lineage>
        <taxon>Eukaryota</taxon>
        <taxon>Metazoa</taxon>
        <taxon>Chordata</taxon>
        <taxon>Craniata</taxon>
        <taxon>Vertebrata</taxon>
        <taxon>Euteleostomi</taxon>
        <taxon>Mammalia</taxon>
        <taxon>Eutheria</taxon>
        <taxon>Laurasiatheria</taxon>
        <taxon>Chiroptera</taxon>
        <taxon>Yangochiroptera</taxon>
        <taxon>Vespertilionidae</taxon>
        <taxon>Myotis</taxon>
    </lineage>
</organism>
<sequence>MQIPWIHHTHIWTTYSQSKTRAGSVESHFIDMNGELTGKRYRTATRLWKAWVVRKTLAVGNREKAT</sequence>
<proteinExistence type="predicted"/>